<gene>
    <name evidence="1" type="ORF">D7I44_00965</name>
</gene>
<dbReference type="KEGG" id="gry:D7I44_00965"/>
<dbReference type="InterPro" id="IPR051207">
    <property type="entry name" value="ComplexI_NDUFA9_subunit"/>
</dbReference>
<accession>A0A387BWH8</accession>
<protein>
    <submittedName>
        <fullName evidence="1">3-beta hydroxysteroid dehydrogenase</fullName>
    </submittedName>
</protein>
<evidence type="ECO:0000313" key="2">
    <source>
        <dbReference type="Proteomes" id="UP000275069"/>
    </source>
</evidence>
<dbReference type="PANTHER" id="PTHR12126:SF11">
    <property type="entry name" value="NADH DEHYDROGENASE [UBIQUINONE] 1 ALPHA SUBCOMPLEX SUBUNIT 9, MITOCHONDRIAL"/>
    <property type="match status" value="1"/>
</dbReference>
<dbReference type="AlphaFoldDB" id="A0A387BWH8"/>
<dbReference type="InterPro" id="IPR036291">
    <property type="entry name" value="NAD(P)-bd_dom_sf"/>
</dbReference>
<dbReference type="Gene3D" id="3.40.50.720">
    <property type="entry name" value="NAD(P)-binding Rossmann-like Domain"/>
    <property type="match status" value="1"/>
</dbReference>
<evidence type="ECO:0000313" key="1">
    <source>
        <dbReference type="EMBL" id="AYG05197.1"/>
    </source>
</evidence>
<dbReference type="RefSeq" id="WP_120790725.1">
    <property type="nucleotide sequence ID" value="NZ_CP032624.1"/>
</dbReference>
<dbReference type="GO" id="GO:0044877">
    <property type="term" value="F:protein-containing complex binding"/>
    <property type="evidence" value="ECO:0007669"/>
    <property type="project" value="TreeGrafter"/>
</dbReference>
<dbReference type="EMBL" id="CP032624">
    <property type="protein sequence ID" value="AYG05197.1"/>
    <property type="molecule type" value="Genomic_DNA"/>
</dbReference>
<name>A0A387BWH8_9MICO</name>
<sequence>MTRIAIAGGTGVVGAHVVDLARQAGHEAVVLARSTGIDLIAGDGLAAALDGVEVAIDVSSIGTLSAKASVAFFEKATRNLLSAEAGAGVRHHVALSIIGAAGAPSGYYAGKAVQERMLEESGDRWSILRAAQFHEFAAQMVQRGAMAGVVVVPKMLSQPVAAVEVAEELVAIAEGAPQGYARDLAGPRPENMADMVRTYLRATGQRRPVLELRLPGVMGRASADGSLLGGPSAKRGRQTFDEWLEHQR</sequence>
<reference evidence="1 2" key="1">
    <citation type="submission" date="2018-09" db="EMBL/GenBank/DDBJ databases">
        <title>Genome sequencing of strain 2DFW10M-5.</title>
        <authorList>
            <person name="Heo J."/>
            <person name="Kim S.-J."/>
            <person name="Kwon S.-W."/>
        </authorList>
    </citation>
    <scope>NUCLEOTIDE SEQUENCE [LARGE SCALE GENOMIC DNA]</scope>
    <source>
        <strain evidence="1 2">2DFW10M-5</strain>
    </source>
</reference>
<dbReference type="OrthoDB" id="9771302at2"/>
<proteinExistence type="predicted"/>
<keyword evidence="2" id="KW-1185">Reference proteome</keyword>
<dbReference type="Proteomes" id="UP000275069">
    <property type="component" value="Chromosome"/>
</dbReference>
<dbReference type="SUPFAM" id="SSF51735">
    <property type="entry name" value="NAD(P)-binding Rossmann-fold domains"/>
    <property type="match status" value="1"/>
</dbReference>
<organism evidence="1 2">
    <name type="scientific">Gryllotalpicola protaetiae</name>
    <dbReference type="NCBI Taxonomy" id="2419771"/>
    <lineage>
        <taxon>Bacteria</taxon>
        <taxon>Bacillati</taxon>
        <taxon>Actinomycetota</taxon>
        <taxon>Actinomycetes</taxon>
        <taxon>Micrococcales</taxon>
        <taxon>Microbacteriaceae</taxon>
        <taxon>Gryllotalpicola</taxon>
    </lineage>
</organism>
<dbReference type="PANTHER" id="PTHR12126">
    <property type="entry name" value="NADH-UBIQUINONE OXIDOREDUCTASE 39 KDA SUBUNIT-RELATED"/>
    <property type="match status" value="1"/>
</dbReference>